<feature type="transmembrane region" description="Helical" evidence="11">
    <location>
        <begin position="69"/>
        <end position="88"/>
    </location>
</feature>
<evidence type="ECO:0000256" key="4">
    <source>
        <dbReference type="ARBA" id="ARBA00022475"/>
    </source>
</evidence>
<proteinExistence type="inferred from homology"/>
<evidence type="ECO:0000256" key="7">
    <source>
        <dbReference type="ARBA" id="ARBA00022989"/>
    </source>
</evidence>
<keyword evidence="4" id="KW-1003">Cell membrane</keyword>
<feature type="compositionally biased region" description="Polar residues" evidence="10">
    <location>
        <begin position="9"/>
        <end position="22"/>
    </location>
</feature>
<comment type="subcellular location">
    <subcellularLocation>
        <location evidence="1">Cell membrane</location>
        <topology evidence="1">Multi-pass membrane protein</topology>
    </subcellularLocation>
</comment>
<feature type="transmembrane region" description="Helical" evidence="11">
    <location>
        <begin position="413"/>
        <end position="434"/>
    </location>
</feature>
<feature type="transmembrane region" description="Helical" evidence="11">
    <location>
        <begin position="455"/>
        <end position="477"/>
    </location>
</feature>
<dbReference type="PIRSF" id="PIRSF006060">
    <property type="entry name" value="AA_transporter"/>
    <property type="match status" value="1"/>
</dbReference>
<keyword evidence="3" id="KW-0813">Transport</keyword>
<feature type="transmembrane region" description="Helical" evidence="11">
    <location>
        <begin position="94"/>
        <end position="123"/>
    </location>
</feature>
<dbReference type="GO" id="GO:0015171">
    <property type="term" value="F:amino acid transmembrane transporter activity"/>
    <property type="evidence" value="ECO:0007669"/>
    <property type="project" value="TreeGrafter"/>
</dbReference>
<feature type="transmembrane region" description="Helical" evidence="11">
    <location>
        <begin position="175"/>
        <end position="194"/>
    </location>
</feature>
<comment type="caution">
    <text evidence="13">The sequence shown here is derived from an EMBL/GenBank/DDBJ whole genome shotgun (WGS) entry which is preliminary data.</text>
</comment>
<dbReference type="PANTHER" id="PTHR43341:SF1">
    <property type="entry name" value="GENERAL AMINO-ACID PERMEASE GAP1"/>
    <property type="match status" value="1"/>
</dbReference>
<dbReference type="FunFam" id="1.20.1740.10:FF:000017">
    <property type="entry name" value="Amino acid permease"/>
    <property type="match status" value="1"/>
</dbReference>
<keyword evidence="8 11" id="KW-0472">Membrane</keyword>
<evidence type="ECO:0000313" key="13">
    <source>
        <dbReference type="EMBL" id="KAI5957792.1"/>
    </source>
</evidence>
<reference evidence="13 14" key="1">
    <citation type="journal article" date="2022" name="DNA Res.">
        <title>Genome analysis of five recently described species of the CUG-Ser clade uncovers Candida theae as a new hybrid lineage with pathogenic potential in the Candida parapsilosis species complex.</title>
        <authorList>
            <person name="Mixao V."/>
            <person name="Del Olmo V."/>
            <person name="Hegedusova E."/>
            <person name="Saus E."/>
            <person name="Pryszcz L."/>
            <person name="Cillingova A."/>
            <person name="Nosek J."/>
            <person name="Gabaldon T."/>
        </authorList>
    </citation>
    <scope>NUCLEOTIDE SEQUENCE [LARGE SCALE GENOMIC DNA]</scope>
    <source>
        <strain evidence="13 14">CBS 12239</strain>
    </source>
</reference>
<keyword evidence="9" id="KW-0325">Glycoprotein</keyword>
<dbReference type="Gene3D" id="1.20.1740.10">
    <property type="entry name" value="Amino acid/polyamine transporter I"/>
    <property type="match status" value="1"/>
</dbReference>
<comment type="similarity">
    <text evidence="2">Belongs to the amino acid-polyamine-organocation (APC) superfamily. YAT (TC 2.A.3.10) family.</text>
</comment>
<feature type="region of interest" description="Disordered" evidence="10">
    <location>
        <begin position="35"/>
        <end position="57"/>
    </location>
</feature>
<dbReference type="GO" id="GO:0005886">
    <property type="term" value="C:plasma membrane"/>
    <property type="evidence" value="ECO:0007669"/>
    <property type="project" value="UniProtKB-SubCell"/>
</dbReference>
<evidence type="ECO:0000256" key="9">
    <source>
        <dbReference type="ARBA" id="ARBA00023180"/>
    </source>
</evidence>
<keyword evidence="6" id="KW-0029">Amino-acid transport</keyword>
<organism evidence="13 14">
    <name type="scientific">Candida theae</name>
    <dbReference type="NCBI Taxonomy" id="1198502"/>
    <lineage>
        <taxon>Eukaryota</taxon>
        <taxon>Fungi</taxon>
        <taxon>Dikarya</taxon>
        <taxon>Ascomycota</taxon>
        <taxon>Saccharomycotina</taxon>
        <taxon>Pichiomycetes</taxon>
        <taxon>Debaryomycetaceae</taxon>
        <taxon>Candida/Lodderomyces clade</taxon>
        <taxon>Candida</taxon>
    </lineage>
</organism>
<gene>
    <name evidence="13" type="ORF">KGF57_003059</name>
</gene>
<dbReference type="Proteomes" id="UP001204833">
    <property type="component" value="Unassembled WGS sequence"/>
</dbReference>
<feature type="transmembrane region" description="Helical" evidence="11">
    <location>
        <begin position="342"/>
        <end position="362"/>
    </location>
</feature>
<dbReference type="InterPro" id="IPR004840">
    <property type="entry name" value="Amino_acid_permease_CS"/>
</dbReference>
<evidence type="ECO:0000256" key="3">
    <source>
        <dbReference type="ARBA" id="ARBA00022448"/>
    </source>
</evidence>
<dbReference type="NCBIfam" id="TIGR00913">
    <property type="entry name" value="2A0310"/>
    <property type="match status" value="1"/>
</dbReference>
<evidence type="ECO:0000256" key="8">
    <source>
        <dbReference type="ARBA" id="ARBA00023136"/>
    </source>
</evidence>
<sequence>MSFKEEEPTTSAEYSTTEYNSSRWTRFKDSFKRAEEAEVNSGSSTNDLEANSSSEGDLHRDLKNRHVQMIALGGSIGTGLLIGSGGALSQGGPASLVIAWGLVGTMVFCVIHALGELCVAFPVNGAFSTYATRFIDQSWGFAVGWNYAIMWLFVLPLELVAAAMCITYWNDEINPASWVAIFYVFIYGINIFGVKGYGEAEYYLTILKIIAIVGFIILGVVLVCGGGPTHDFIGGRNWHVEKGAFANGFKGVATTFVTASYSMAGSEMVGLASAETRNPRETLPKAIRQVFWRLILFYFLSLTMISLLVPYNSPDLLGAGTSSTSPFVIAIKNGGIHALPSIFNACILISILSVGNSAVYGCSRTVQSLGLQGLAPQSFAYVDRKGRPLGGLALSALFGLLCFLAAYKNQGTVFNWLLSVAGLATIFSWFNIALCHFRFRQALHAQGRSIEELTFTSVTGVFGSIYAMGFLLTVLGIQFWTALFPIGSKDADAEHFFQNYLGAVVILVFYVGHKLYTRNWKICKSLNDIDIDTGRRQVDLDLIRAELEEEKLLNKQKPLYKRIWNYWF</sequence>
<dbReference type="EMBL" id="JAIHNG010000120">
    <property type="protein sequence ID" value="KAI5957792.1"/>
    <property type="molecule type" value="Genomic_DNA"/>
</dbReference>
<keyword evidence="5 11" id="KW-0812">Transmembrane</keyword>
<dbReference type="InterPro" id="IPR004762">
    <property type="entry name" value="Amino_acid_permease_fungi"/>
</dbReference>
<evidence type="ECO:0000256" key="1">
    <source>
        <dbReference type="ARBA" id="ARBA00004651"/>
    </source>
</evidence>
<evidence type="ECO:0000256" key="11">
    <source>
        <dbReference type="SAM" id="Phobius"/>
    </source>
</evidence>
<dbReference type="InterPro" id="IPR050524">
    <property type="entry name" value="APC_YAT"/>
</dbReference>
<evidence type="ECO:0000313" key="14">
    <source>
        <dbReference type="Proteomes" id="UP001204833"/>
    </source>
</evidence>
<feature type="transmembrane region" description="Helical" evidence="11">
    <location>
        <begin position="206"/>
        <end position="228"/>
    </location>
</feature>
<keyword evidence="14" id="KW-1185">Reference proteome</keyword>
<evidence type="ECO:0000256" key="2">
    <source>
        <dbReference type="ARBA" id="ARBA00006983"/>
    </source>
</evidence>
<evidence type="ECO:0000259" key="12">
    <source>
        <dbReference type="Pfam" id="PF00324"/>
    </source>
</evidence>
<accession>A0AAD5BDW8</accession>
<protein>
    <recommendedName>
        <fullName evidence="12">Amino acid permease/ SLC12A domain-containing protein</fullName>
    </recommendedName>
</protein>
<feature type="transmembrane region" description="Helical" evidence="11">
    <location>
        <begin position="290"/>
        <end position="309"/>
    </location>
</feature>
<feature type="domain" description="Amino acid permease/ SLC12A" evidence="12">
    <location>
        <begin position="66"/>
        <end position="521"/>
    </location>
</feature>
<evidence type="ECO:0000256" key="6">
    <source>
        <dbReference type="ARBA" id="ARBA00022970"/>
    </source>
</evidence>
<feature type="compositionally biased region" description="Polar residues" evidence="10">
    <location>
        <begin position="40"/>
        <end position="55"/>
    </location>
</feature>
<dbReference type="RefSeq" id="XP_051608495.1">
    <property type="nucleotide sequence ID" value="XM_051752439.1"/>
</dbReference>
<feature type="transmembrane region" description="Helical" evidence="11">
    <location>
        <begin position="497"/>
        <end position="516"/>
    </location>
</feature>
<keyword evidence="7 11" id="KW-1133">Transmembrane helix</keyword>
<feature type="region of interest" description="Disordered" evidence="10">
    <location>
        <begin position="1"/>
        <end position="22"/>
    </location>
</feature>
<feature type="transmembrane region" description="Helical" evidence="11">
    <location>
        <begin position="144"/>
        <end position="169"/>
    </location>
</feature>
<dbReference type="InterPro" id="IPR004841">
    <property type="entry name" value="AA-permease/SLC12A_dom"/>
</dbReference>
<evidence type="ECO:0000256" key="5">
    <source>
        <dbReference type="ARBA" id="ARBA00022692"/>
    </source>
</evidence>
<feature type="transmembrane region" description="Helical" evidence="11">
    <location>
        <begin position="389"/>
        <end position="407"/>
    </location>
</feature>
<dbReference type="AlphaFoldDB" id="A0AAD5BDW8"/>
<dbReference type="PANTHER" id="PTHR43341">
    <property type="entry name" value="AMINO ACID PERMEASE"/>
    <property type="match status" value="1"/>
</dbReference>
<name>A0AAD5BDW8_9ASCO</name>
<dbReference type="Pfam" id="PF00324">
    <property type="entry name" value="AA_permease"/>
    <property type="match status" value="1"/>
</dbReference>
<evidence type="ECO:0000256" key="10">
    <source>
        <dbReference type="SAM" id="MobiDB-lite"/>
    </source>
</evidence>
<dbReference type="PROSITE" id="PS00218">
    <property type="entry name" value="AMINO_ACID_PERMEASE_1"/>
    <property type="match status" value="1"/>
</dbReference>
<dbReference type="GeneID" id="76151118"/>